<dbReference type="InterPro" id="IPR006558">
    <property type="entry name" value="LamG-like"/>
</dbReference>
<organism evidence="4">
    <name type="scientific">uncultured virus</name>
    <dbReference type="NCBI Taxonomy" id="340016"/>
    <lineage>
        <taxon>Viruses</taxon>
        <taxon>environmental samples</taxon>
    </lineage>
</organism>
<keyword evidence="2" id="KW-1015">Disulfide bond</keyword>
<dbReference type="InterPro" id="IPR013320">
    <property type="entry name" value="ConA-like_dom_sf"/>
</dbReference>
<sequence length="347" mass="36309">MTENSTALLFDILDTATQGDPDSAANNIALLNQLLTATDNDPSNISANEIALLTEILSIITDQPPDVAANEIAVLTEILAAIQSQNPQVRANKIALLNEIAANSQSLVDALNPVTLPVAPSDLVAWYPFRSGTGEDLTAGDSNFGDTTDYSATVNGATFQASGGVTDIQTGANSGAFDFDGTDDTIDLGTVADSDQSLTLMAWVKPDVIGVNQRVITKNDGRGGFPSGSIVVRINSSDAVDFTIENDAETQPIVTSTTTVSTSQFTHVAARIDLSSGDMSILINGQPEGSTATGQISPFSSQGWGLAEDVPSGEFSTFFDGTMDDARIYTAALSDSQINQIYLNTEP</sequence>
<dbReference type="SMART" id="SM00560">
    <property type="entry name" value="LamGL"/>
    <property type="match status" value="1"/>
</dbReference>
<evidence type="ECO:0000313" key="4">
    <source>
        <dbReference type="EMBL" id="ADE29181.1"/>
    </source>
</evidence>
<dbReference type="EMBL" id="GU735163">
    <property type="protein sequence ID" value="ADE29181.1"/>
    <property type="molecule type" value="Genomic_DNA"/>
</dbReference>
<name>D5L2C2_9VIRU</name>
<evidence type="ECO:0000256" key="1">
    <source>
        <dbReference type="ARBA" id="ARBA00022729"/>
    </source>
</evidence>
<keyword evidence="1" id="KW-0732">Signal</keyword>
<reference evidence="4" key="1">
    <citation type="journal article" date="2010" name="Environ. Microbiol.">
        <title>The metavirome of a hypersaline environment.</title>
        <authorList>
            <person name="Santos F."/>
            <person name="Yarza P."/>
            <person name="Parro V."/>
            <person name="Briones C."/>
            <person name="Anton J."/>
        </authorList>
    </citation>
    <scope>NUCLEOTIDE SEQUENCE</scope>
</reference>
<accession>D5L2C2</accession>
<dbReference type="Pfam" id="PF13385">
    <property type="entry name" value="Laminin_G_3"/>
    <property type="match status" value="1"/>
</dbReference>
<protein>
    <submittedName>
        <fullName evidence="4">Glucanase</fullName>
    </submittedName>
</protein>
<dbReference type="SUPFAM" id="SSF49899">
    <property type="entry name" value="Concanavalin A-like lectins/glucanases"/>
    <property type="match status" value="1"/>
</dbReference>
<feature type="domain" description="LamG-like jellyroll fold" evidence="3">
    <location>
        <begin position="196"/>
        <end position="336"/>
    </location>
</feature>
<evidence type="ECO:0000259" key="3">
    <source>
        <dbReference type="SMART" id="SM00560"/>
    </source>
</evidence>
<evidence type="ECO:0000256" key="2">
    <source>
        <dbReference type="ARBA" id="ARBA00023157"/>
    </source>
</evidence>
<dbReference type="Gene3D" id="2.60.120.200">
    <property type="match status" value="1"/>
</dbReference>
<proteinExistence type="predicted"/>